<organism evidence="1 2">
    <name type="scientific">Zhenhengia yiwuensis</name>
    <dbReference type="NCBI Taxonomy" id="2763666"/>
    <lineage>
        <taxon>Bacteria</taxon>
        <taxon>Bacillati</taxon>
        <taxon>Bacillota</taxon>
        <taxon>Clostridia</taxon>
        <taxon>Lachnospirales</taxon>
        <taxon>Lachnospiraceae</taxon>
        <taxon>Zhenhengia</taxon>
    </lineage>
</organism>
<comment type="caution">
    <text evidence="1">The sequence shown here is derived from an EMBL/GenBank/DDBJ whole genome shotgun (WGS) entry which is preliminary data.</text>
</comment>
<accession>A0A926EK77</accession>
<dbReference type="Gene3D" id="3.10.450.40">
    <property type="match status" value="1"/>
</dbReference>
<gene>
    <name evidence="1" type="ORF">H8718_16475</name>
</gene>
<dbReference type="EMBL" id="JACRSY010000037">
    <property type="protein sequence ID" value="MBC8581114.1"/>
    <property type="molecule type" value="Genomic_DNA"/>
</dbReference>
<proteinExistence type="predicted"/>
<keyword evidence="2" id="KW-1185">Reference proteome</keyword>
<dbReference type="AlphaFoldDB" id="A0A926EK77"/>
<dbReference type="SUPFAM" id="SSF160719">
    <property type="entry name" value="gpW/gp25-like"/>
    <property type="match status" value="1"/>
</dbReference>
<evidence type="ECO:0000313" key="2">
    <source>
        <dbReference type="Proteomes" id="UP000655830"/>
    </source>
</evidence>
<dbReference type="Proteomes" id="UP000655830">
    <property type="component" value="Unassembled WGS sequence"/>
</dbReference>
<reference evidence="1" key="1">
    <citation type="submission" date="2020-08" db="EMBL/GenBank/DDBJ databases">
        <title>Genome public.</title>
        <authorList>
            <person name="Liu C."/>
            <person name="Sun Q."/>
        </authorList>
    </citation>
    <scope>NUCLEOTIDE SEQUENCE</scope>
    <source>
        <strain evidence="1">NSJ-12</strain>
    </source>
</reference>
<dbReference type="RefSeq" id="WP_249333876.1">
    <property type="nucleotide sequence ID" value="NZ_JACRSY010000037.1"/>
</dbReference>
<protein>
    <submittedName>
        <fullName evidence="1">Uncharacterized protein</fullName>
    </submittedName>
</protein>
<sequence>MRYTIETLQGNALDWNAKGDKRILQNIRNLLTTWRYEVAYDRTKGLDPSILYLPKEDARALYTAEVYRLIETYQPGAEVVSVDFVKIDEEGNIDFRVVIEL</sequence>
<evidence type="ECO:0000313" key="1">
    <source>
        <dbReference type="EMBL" id="MBC8581114.1"/>
    </source>
</evidence>
<name>A0A926EK77_9FIRM</name>